<feature type="region of interest" description="Disordered" evidence="1">
    <location>
        <begin position="1"/>
        <end position="20"/>
    </location>
</feature>
<evidence type="ECO:0000313" key="3">
    <source>
        <dbReference type="Proteomes" id="UP000246991"/>
    </source>
</evidence>
<dbReference type="OrthoDB" id="5483285at2759"/>
<keyword evidence="3" id="KW-1185">Reference proteome</keyword>
<proteinExistence type="predicted"/>
<dbReference type="AlphaFoldDB" id="A0A317SQ12"/>
<sequence>MDSTSNTLQRSENLGGPTKSLKEQIKLLKEQLLIQEDRNGNLEEKAKQWEKMYNKKREEEARRRKTIQDIEKGDRNHTTRETELSKELETVMKSTLAPIVAAVIMKAVYKEAAEVRPQEPNPPPGSESLLRIRIPPQERKKNPGEPDNRAAKIRKLRHRFLELGYENNQQVVEFGDTQHFELTPLPHA</sequence>
<gene>
    <name evidence="2" type="ORF">C7212DRAFT_363678</name>
</gene>
<evidence type="ECO:0000313" key="2">
    <source>
        <dbReference type="EMBL" id="PWW76572.1"/>
    </source>
</evidence>
<comment type="caution">
    <text evidence="2">The sequence shown here is derived from an EMBL/GenBank/DDBJ whole genome shotgun (WGS) entry which is preliminary data.</text>
</comment>
<reference evidence="2 3" key="1">
    <citation type="submission" date="2018-03" db="EMBL/GenBank/DDBJ databases">
        <title>Genomes of Pezizomycetes fungi and the evolution of truffles.</title>
        <authorList>
            <person name="Murat C."/>
            <person name="Payen T."/>
            <person name="Noel B."/>
            <person name="Kuo A."/>
            <person name="Martin F.M."/>
        </authorList>
    </citation>
    <scope>NUCLEOTIDE SEQUENCE [LARGE SCALE GENOMIC DNA]</scope>
    <source>
        <strain evidence="2">091103-1</strain>
    </source>
</reference>
<dbReference type="EMBL" id="PYWC01000032">
    <property type="protein sequence ID" value="PWW76572.1"/>
    <property type="molecule type" value="Genomic_DNA"/>
</dbReference>
<accession>A0A317SQ12</accession>
<feature type="region of interest" description="Disordered" evidence="1">
    <location>
        <begin position="56"/>
        <end position="82"/>
    </location>
</feature>
<dbReference type="Proteomes" id="UP000246991">
    <property type="component" value="Unassembled WGS sequence"/>
</dbReference>
<organism evidence="2 3">
    <name type="scientific">Tuber magnatum</name>
    <name type="common">white Piedmont truffle</name>
    <dbReference type="NCBI Taxonomy" id="42249"/>
    <lineage>
        <taxon>Eukaryota</taxon>
        <taxon>Fungi</taxon>
        <taxon>Dikarya</taxon>
        <taxon>Ascomycota</taxon>
        <taxon>Pezizomycotina</taxon>
        <taxon>Pezizomycetes</taxon>
        <taxon>Pezizales</taxon>
        <taxon>Tuberaceae</taxon>
        <taxon>Tuber</taxon>
    </lineage>
</organism>
<name>A0A317SQ12_9PEZI</name>
<evidence type="ECO:0000256" key="1">
    <source>
        <dbReference type="SAM" id="MobiDB-lite"/>
    </source>
</evidence>
<feature type="compositionally biased region" description="Polar residues" evidence="1">
    <location>
        <begin position="1"/>
        <end position="12"/>
    </location>
</feature>
<protein>
    <submittedName>
        <fullName evidence="2">Uncharacterized protein</fullName>
    </submittedName>
</protein>